<dbReference type="GO" id="GO:0047512">
    <property type="term" value="F:(S,S)-butanediol dehydrogenase activity"/>
    <property type="evidence" value="ECO:0007669"/>
    <property type="project" value="UniProtKB-EC"/>
</dbReference>
<dbReference type="Pfam" id="PF13561">
    <property type="entry name" value="adh_short_C2"/>
    <property type="match status" value="1"/>
</dbReference>
<comment type="similarity">
    <text evidence="1">Belongs to the short-chain dehydrogenases/reductases (SDR) family.</text>
</comment>
<accession>A0A7W6BUB1</accession>
<dbReference type="AlphaFoldDB" id="A0A7W6BUB1"/>
<dbReference type="PANTHER" id="PTHR43975">
    <property type="entry name" value="ZGC:101858"/>
    <property type="match status" value="1"/>
</dbReference>
<dbReference type="InterPro" id="IPR036291">
    <property type="entry name" value="NAD(P)-bd_dom_sf"/>
</dbReference>
<proteinExistence type="inferred from homology"/>
<dbReference type="CDD" id="cd05233">
    <property type="entry name" value="SDR_c"/>
    <property type="match status" value="1"/>
</dbReference>
<keyword evidence="4" id="KW-1185">Reference proteome</keyword>
<dbReference type="SMART" id="SM00822">
    <property type="entry name" value="PKS_KR"/>
    <property type="match status" value="1"/>
</dbReference>
<protein>
    <submittedName>
        <fullName evidence="3">Meso-butanediol dehydrogenase/(S,S)-butanediol dehydrogenase/diacetyl reductase</fullName>
        <ecNumber evidence="3">1.1.1.-</ecNumber>
        <ecNumber evidence="3">1.1.1.304</ecNumber>
        <ecNumber evidence="3">1.1.1.76</ecNumber>
    </submittedName>
</protein>
<dbReference type="GO" id="GO:0052588">
    <property type="term" value="F:diacetyl reductase ((S)-acetoin forming) (NAD+) activity"/>
    <property type="evidence" value="ECO:0007669"/>
    <property type="project" value="UniProtKB-EC"/>
</dbReference>
<dbReference type="EC" id="1.1.1.76" evidence="3"/>
<dbReference type="InterPro" id="IPR002347">
    <property type="entry name" value="SDR_fam"/>
</dbReference>
<dbReference type="EC" id="1.1.1.304" evidence="3"/>
<dbReference type="SUPFAM" id="SSF51735">
    <property type="entry name" value="NAD(P)-binding Rossmann-fold domains"/>
    <property type="match status" value="1"/>
</dbReference>
<dbReference type="RefSeq" id="WP_244546099.1">
    <property type="nucleotide sequence ID" value="NZ_FOOA01000029.1"/>
</dbReference>
<evidence type="ECO:0000259" key="2">
    <source>
        <dbReference type="SMART" id="SM00822"/>
    </source>
</evidence>
<keyword evidence="3" id="KW-0560">Oxidoreductase</keyword>
<dbReference type="PROSITE" id="PS00061">
    <property type="entry name" value="ADH_SHORT"/>
    <property type="match status" value="1"/>
</dbReference>
<evidence type="ECO:0000313" key="3">
    <source>
        <dbReference type="EMBL" id="MBB3938136.1"/>
    </source>
</evidence>
<dbReference type="PANTHER" id="PTHR43975:SF2">
    <property type="entry name" value="EG:BACR7A4.14 PROTEIN-RELATED"/>
    <property type="match status" value="1"/>
</dbReference>
<name>A0A7W6BUB1_9HYPH</name>
<organism evidence="3 4">
    <name type="scientific">Aureimonas phyllosphaerae</name>
    <dbReference type="NCBI Taxonomy" id="1166078"/>
    <lineage>
        <taxon>Bacteria</taxon>
        <taxon>Pseudomonadati</taxon>
        <taxon>Pseudomonadota</taxon>
        <taxon>Alphaproteobacteria</taxon>
        <taxon>Hyphomicrobiales</taxon>
        <taxon>Aurantimonadaceae</taxon>
        <taxon>Aureimonas</taxon>
    </lineage>
</organism>
<dbReference type="Gene3D" id="3.40.50.720">
    <property type="entry name" value="NAD(P)-binding Rossmann-like Domain"/>
    <property type="match status" value="1"/>
</dbReference>
<sequence>MAGTMSRFEGKVVVVTGAASGIGEAAAKRFAAEGASVVLADKDAEGLKRVAGEIGERAVLHETDVSDGAACEALVAFAVERFGRIDVLVNDAGVDHLSRIDEGPFSDFTKVIETDLYGVVHMSRAAIAELRKTKGAVINLSSASGLGGDWNHAAYCAAKGAVTNFTRAFAMDEAKNGVRVNAVNPSLTYTPFTEGMKDQPDLIAKFEERIPMGRGAEVDDISGVIAFLATEDARYVTGVNLPVDGGLSASNGQPALS</sequence>
<evidence type="ECO:0000313" key="4">
    <source>
        <dbReference type="Proteomes" id="UP000531216"/>
    </source>
</evidence>
<reference evidence="3 4" key="1">
    <citation type="submission" date="2020-08" db="EMBL/GenBank/DDBJ databases">
        <title>Genomic Encyclopedia of Type Strains, Phase IV (KMG-IV): sequencing the most valuable type-strain genomes for metagenomic binning, comparative biology and taxonomic classification.</title>
        <authorList>
            <person name="Goeker M."/>
        </authorList>
    </citation>
    <scope>NUCLEOTIDE SEQUENCE [LARGE SCALE GENOMIC DNA]</scope>
    <source>
        <strain evidence="3 4">DSM 25024</strain>
    </source>
</reference>
<gene>
    <name evidence="3" type="ORF">GGR05_004307</name>
</gene>
<dbReference type="Proteomes" id="UP000531216">
    <property type="component" value="Unassembled WGS sequence"/>
</dbReference>
<comment type="caution">
    <text evidence="3">The sequence shown here is derived from an EMBL/GenBank/DDBJ whole genome shotgun (WGS) entry which is preliminary data.</text>
</comment>
<dbReference type="InterPro" id="IPR020904">
    <property type="entry name" value="Sc_DH/Rdtase_CS"/>
</dbReference>
<dbReference type="FunFam" id="3.40.50.720:FF:000084">
    <property type="entry name" value="Short-chain dehydrogenase reductase"/>
    <property type="match status" value="1"/>
</dbReference>
<dbReference type="NCBIfam" id="NF005559">
    <property type="entry name" value="PRK07231.1"/>
    <property type="match status" value="1"/>
</dbReference>
<dbReference type="EC" id="1.1.1.-" evidence="3"/>
<dbReference type="PRINTS" id="PR00080">
    <property type="entry name" value="SDRFAMILY"/>
</dbReference>
<dbReference type="InterPro" id="IPR057326">
    <property type="entry name" value="KR_dom"/>
</dbReference>
<dbReference type="PRINTS" id="PR00081">
    <property type="entry name" value="GDHRDH"/>
</dbReference>
<feature type="domain" description="Ketoreductase" evidence="2">
    <location>
        <begin position="11"/>
        <end position="188"/>
    </location>
</feature>
<dbReference type="EMBL" id="JACIDO010000018">
    <property type="protein sequence ID" value="MBB3938136.1"/>
    <property type="molecule type" value="Genomic_DNA"/>
</dbReference>
<evidence type="ECO:0000256" key="1">
    <source>
        <dbReference type="ARBA" id="ARBA00006484"/>
    </source>
</evidence>